<proteinExistence type="predicted"/>
<organism evidence="1">
    <name type="scientific">marine sediment metagenome</name>
    <dbReference type="NCBI Taxonomy" id="412755"/>
    <lineage>
        <taxon>unclassified sequences</taxon>
        <taxon>metagenomes</taxon>
        <taxon>ecological metagenomes</taxon>
    </lineage>
</organism>
<reference evidence="1" key="1">
    <citation type="journal article" date="2014" name="Front. Microbiol.">
        <title>High frequency of phylogenetically diverse reductive dehalogenase-homologous genes in deep subseafloor sedimentary metagenomes.</title>
        <authorList>
            <person name="Kawai M."/>
            <person name="Futagami T."/>
            <person name="Toyoda A."/>
            <person name="Takaki Y."/>
            <person name="Nishi S."/>
            <person name="Hori S."/>
            <person name="Arai W."/>
            <person name="Tsubouchi T."/>
            <person name="Morono Y."/>
            <person name="Uchiyama I."/>
            <person name="Ito T."/>
            <person name="Fujiyama A."/>
            <person name="Inagaki F."/>
            <person name="Takami H."/>
        </authorList>
    </citation>
    <scope>NUCLEOTIDE SEQUENCE</scope>
    <source>
        <strain evidence="1">Expedition CK06-06</strain>
    </source>
</reference>
<dbReference type="EMBL" id="BARW01026519">
    <property type="protein sequence ID" value="GAJ06326.1"/>
    <property type="molecule type" value="Genomic_DNA"/>
</dbReference>
<dbReference type="AlphaFoldDB" id="X1V2D2"/>
<gene>
    <name evidence="1" type="ORF">S12H4_43230</name>
</gene>
<comment type="caution">
    <text evidence="1">The sequence shown here is derived from an EMBL/GenBank/DDBJ whole genome shotgun (WGS) entry which is preliminary data.</text>
</comment>
<dbReference type="PROSITE" id="PS51257">
    <property type="entry name" value="PROKAR_LIPOPROTEIN"/>
    <property type="match status" value="1"/>
</dbReference>
<protein>
    <submittedName>
        <fullName evidence="1">Uncharacterized protein</fullName>
    </submittedName>
</protein>
<evidence type="ECO:0000313" key="1">
    <source>
        <dbReference type="EMBL" id="GAJ06326.1"/>
    </source>
</evidence>
<sequence>MRKLIQKKLLLFLSLFLFSVLLIGCFPTIPTDENKAPVITSSPITVAVVNQLYTYDIEATDADGDSLT</sequence>
<name>X1V2D2_9ZZZZ</name>
<accession>X1V2D2</accession>
<feature type="non-terminal residue" evidence="1">
    <location>
        <position position="68"/>
    </location>
</feature>